<protein>
    <recommendedName>
        <fullName evidence="5">Cytochrome P450</fullName>
    </recommendedName>
</protein>
<dbReference type="Gene3D" id="1.10.630.10">
    <property type="entry name" value="Cytochrome P450"/>
    <property type="match status" value="1"/>
</dbReference>
<dbReference type="PANTHER" id="PTHR46696">
    <property type="entry name" value="P450, PUTATIVE (EUROFUNG)-RELATED"/>
    <property type="match status" value="1"/>
</dbReference>
<dbReference type="PANTHER" id="PTHR46696:SF4">
    <property type="entry name" value="BIOTIN BIOSYNTHESIS CYTOCHROME P450"/>
    <property type="match status" value="1"/>
</dbReference>
<name>A0ABW3CM33_9ACTN</name>
<organism evidence="3 4">
    <name type="scientific">Actinomadura adrarensis</name>
    <dbReference type="NCBI Taxonomy" id="1819600"/>
    <lineage>
        <taxon>Bacteria</taxon>
        <taxon>Bacillati</taxon>
        <taxon>Actinomycetota</taxon>
        <taxon>Actinomycetes</taxon>
        <taxon>Streptosporangiales</taxon>
        <taxon>Thermomonosporaceae</taxon>
        <taxon>Actinomadura</taxon>
    </lineage>
</organism>
<keyword evidence="4" id="KW-1185">Reference proteome</keyword>
<feature type="region of interest" description="Disordered" evidence="2">
    <location>
        <begin position="1"/>
        <end position="33"/>
    </location>
</feature>
<evidence type="ECO:0000256" key="2">
    <source>
        <dbReference type="SAM" id="MobiDB-lite"/>
    </source>
</evidence>
<dbReference type="InterPro" id="IPR002397">
    <property type="entry name" value="Cyt_P450_B"/>
</dbReference>
<dbReference type="Proteomes" id="UP001597083">
    <property type="component" value="Unassembled WGS sequence"/>
</dbReference>
<sequence length="169" mass="19223">MVEDASHRTPQALPDDAQDDAPDGPYYDPYDHEIDRDPHPVWRRLREERPVYFNDRYGFHMLSRFQDVWDAYHDTATFSSSHGVQPETLDRPYEYPNMLFMDPPEHDGLRALVSKAFTPRRISALEASIATMVDGYLDPHIGGPGFDYVADFGALMPPMVIGELLGVPA</sequence>
<comment type="caution">
    <text evidence="3">The sequence shown here is derived from an EMBL/GenBank/DDBJ whole genome shotgun (WGS) entry which is preliminary data.</text>
</comment>
<dbReference type="PRINTS" id="PR00359">
    <property type="entry name" value="BP450"/>
</dbReference>
<dbReference type="InterPro" id="IPR036396">
    <property type="entry name" value="Cyt_P450_sf"/>
</dbReference>
<evidence type="ECO:0000256" key="1">
    <source>
        <dbReference type="ARBA" id="ARBA00010617"/>
    </source>
</evidence>
<evidence type="ECO:0000313" key="4">
    <source>
        <dbReference type="Proteomes" id="UP001597083"/>
    </source>
</evidence>
<evidence type="ECO:0008006" key="5">
    <source>
        <dbReference type="Google" id="ProtNLM"/>
    </source>
</evidence>
<accession>A0ABW3CM33</accession>
<dbReference type="SUPFAM" id="SSF48264">
    <property type="entry name" value="Cytochrome P450"/>
    <property type="match status" value="1"/>
</dbReference>
<evidence type="ECO:0000313" key="3">
    <source>
        <dbReference type="EMBL" id="MFD0854842.1"/>
    </source>
</evidence>
<proteinExistence type="inferred from homology"/>
<comment type="similarity">
    <text evidence="1">Belongs to the cytochrome P450 family.</text>
</comment>
<dbReference type="EMBL" id="JBHTIR010003210">
    <property type="protein sequence ID" value="MFD0854842.1"/>
    <property type="molecule type" value="Genomic_DNA"/>
</dbReference>
<reference evidence="4" key="1">
    <citation type="journal article" date="2019" name="Int. J. Syst. Evol. Microbiol.">
        <title>The Global Catalogue of Microorganisms (GCM) 10K type strain sequencing project: providing services to taxonomists for standard genome sequencing and annotation.</title>
        <authorList>
            <consortium name="The Broad Institute Genomics Platform"/>
            <consortium name="The Broad Institute Genome Sequencing Center for Infectious Disease"/>
            <person name="Wu L."/>
            <person name="Ma J."/>
        </authorList>
    </citation>
    <scope>NUCLEOTIDE SEQUENCE [LARGE SCALE GENOMIC DNA]</scope>
    <source>
        <strain evidence="4">JCM 31696</strain>
    </source>
</reference>
<feature type="non-terminal residue" evidence="3">
    <location>
        <position position="169"/>
    </location>
</feature>
<gene>
    <name evidence="3" type="ORF">ACFQ07_21560</name>
</gene>